<dbReference type="SUPFAM" id="SSF46785">
    <property type="entry name" value="Winged helix' DNA-binding domain"/>
    <property type="match status" value="1"/>
</dbReference>
<dbReference type="InterPro" id="IPR026881">
    <property type="entry name" value="WYL_dom"/>
</dbReference>
<organism evidence="3">
    <name type="scientific">mine drainage metagenome</name>
    <dbReference type="NCBI Taxonomy" id="410659"/>
    <lineage>
        <taxon>unclassified sequences</taxon>
        <taxon>metagenomes</taxon>
        <taxon>ecological metagenomes</taxon>
    </lineage>
</organism>
<evidence type="ECO:0000313" key="3">
    <source>
        <dbReference type="EMBL" id="OIQ89083.1"/>
    </source>
</evidence>
<gene>
    <name evidence="3" type="ORF">GALL_290280</name>
</gene>
<feature type="domain" description="Helix-turn-helix type 11" evidence="1">
    <location>
        <begin position="6"/>
        <end position="59"/>
    </location>
</feature>
<evidence type="ECO:0000259" key="2">
    <source>
        <dbReference type="Pfam" id="PF13280"/>
    </source>
</evidence>
<name>A0A1J5RHK4_9ZZZZ</name>
<proteinExistence type="predicted"/>
<dbReference type="InterPro" id="IPR036388">
    <property type="entry name" value="WH-like_DNA-bd_sf"/>
</dbReference>
<dbReference type="PROSITE" id="PS52050">
    <property type="entry name" value="WYL"/>
    <property type="match status" value="1"/>
</dbReference>
<dbReference type="PANTHER" id="PTHR34580:SF3">
    <property type="entry name" value="PROTEIN PAFB"/>
    <property type="match status" value="1"/>
</dbReference>
<dbReference type="InterPro" id="IPR036390">
    <property type="entry name" value="WH_DNA-bd_sf"/>
</dbReference>
<protein>
    <submittedName>
        <fullName evidence="3">HTH domain protein</fullName>
    </submittedName>
</protein>
<dbReference type="InterPro" id="IPR051534">
    <property type="entry name" value="CBASS_pafABC_assoc_protein"/>
</dbReference>
<accession>A0A1J5RHK4</accession>
<dbReference type="Pfam" id="PF08279">
    <property type="entry name" value="HTH_11"/>
    <property type="match status" value="1"/>
</dbReference>
<comment type="caution">
    <text evidence="3">The sequence shown here is derived from an EMBL/GenBank/DDBJ whole genome shotgun (WGS) entry which is preliminary data.</text>
</comment>
<feature type="domain" description="WYL" evidence="2">
    <location>
        <begin position="138"/>
        <end position="203"/>
    </location>
</feature>
<sequence>MSRTSRLFKLMDALRARRHPVTAAQLAAQLAVSVRTVYRDVQTLVELGARIDGGAGVGYVLRAGFFLPPLMFGEDEIEALVLGARWVQGQGDAELARAAESVLAKIATASPKDLRDKMADTGLWAPRFKGAAQRVQGLGVIRTAIRRERKLRIRYTDAAEVATERVIWPVALGFFEGARIVAAWCELRNDFRHFRIDRISSLETMDAAFPRPRRELAKLWREHIKRPRPEAGVPDHVADRN</sequence>
<dbReference type="AlphaFoldDB" id="A0A1J5RHK4"/>
<dbReference type="Gene3D" id="1.10.10.10">
    <property type="entry name" value="Winged helix-like DNA-binding domain superfamily/Winged helix DNA-binding domain"/>
    <property type="match status" value="1"/>
</dbReference>
<evidence type="ECO:0000259" key="1">
    <source>
        <dbReference type="Pfam" id="PF08279"/>
    </source>
</evidence>
<dbReference type="Pfam" id="PF13280">
    <property type="entry name" value="WYL"/>
    <property type="match status" value="1"/>
</dbReference>
<reference evidence="3" key="1">
    <citation type="submission" date="2016-10" db="EMBL/GenBank/DDBJ databases">
        <title>Sequence of Gallionella enrichment culture.</title>
        <authorList>
            <person name="Poehlein A."/>
            <person name="Muehling M."/>
            <person name="Daniel R."/>
        </authorList>
    </citation>
    <scope>NUCLEOTIDE SEQUENCE</scope>
</reference>
<dbReference type="PANTHER" id="PTHR34580">
    <property type="match status" value="1"/>
</dbReference>
<dbReference type="InterPro" id="IPR013196">
    <property type="entry name" value="HTH_11"/>
</dbReference>
<dbReference type="EMBL" id="MLJW01000345">
    <property type="protein sequence ID" value="OIQ89083.1"/>
    <property type="molecule type" value="Genomic_DNA"/>
</dbReference>